<dbReference type="EnsemblFungi" id="EJT82046">
    <property type="protein sequence ID" value="EJT82046"/>
    <property type="gene ID" value="GGTG_02020"/>
</dbReference>
<reference evidence="2" key="2">
    <citation type="submission" date="2010-07" db="EMBL/GenBank/DDBJ databases">
        <authorList>
            <consortium name="The Broad Institute Genome Sequencing Platform"/>
            <consortium name="Broad Institute Genome Sequencing Center for Infectious Disease"/>
            <person name="Ma L.-J."/>
            <person name="Dead R."/>
            <person name="Young S."/>
            <person name="Zeng Q."/>
            <person name="Koehrsen M."/>
            <person name="Alvarado L."/>
            <person name="Berlin A."/>
            <person name="Chapman S.B."/>
            <person name="Chen Z."/>
            <person name="Freedman E."/>
            <person name="Gellesch M."/>
            <person name="Goldberg J."/>
            <person name="Griggs A."/>
            <person name="Gujja S."/>
            <person name="Heilman E.R."/>
            <person name="Heiman D."/>
            <person name="Hepburn T."/>
            <person name="Howarth C."/>
            <person name="Jen D."/>
            <person name="Larson L."/>
            <person name="Mehta T."/>
            <person name="Neiman D."/>
            <person name="Pearson M."/>
            <person name="Roberts A."/>
            <person name="Saif S."/>
            <person name="Shea T."/>
            <person name="Shenoy N."/>
            <person name="Sisk P."/>
            <person name="Stolte C."/>
            <person name="Sykes S."/>
            <person name="Walk T."/>
            <person name="White J."/>
            <person name="Yandava C."/>
            <person name="Haas B."/>
            <person name="Nusbaum C."/>
            <person name="Birren B."/>
        </authorList>
    </citation>
    <scope>NUCLEOTIDE SEQUENCE</scope>
    <source>
        <strain evidence="2">R3-111a-1</strain>
    </source>
</reference>
<evidence type="ECO:0000256" key="1">
    <source>
        <dbReference type="SAM" id="MobiDB-lite"/>
    </source>
</evidence>
<proteinExistence type="predicted"/>
<organism evidence="2">
    <name type="scientific">Gaeumannomyces tritici (strain R3-111a-1)</name>
    <name type="common">Wheat and barley take-all root rot fungus</name>
    <name type="synonym">Gaeumannomyces graminis var. tritici</name>
    <dbReference type="NCBI Taxonomy" id="644352"/>
    <lineage>
        <taxon>Eukaryota</taxon>
        <taxon>Fungi</taxon>
        <taxon>Dikarya</taxon>
        <taxon>Ascomycota</taxon>
        <taxon>Pezizomycotina</taxon>
        <taxon>Sordariomycetes</taxon>
        <taxon>Sordariomycetidae</taxon>
        <taxon>Magnaporthales</taxon>
        <taxon>Magnaporthaceae</taxon>
        <taxon>Gaeumannomyces</taxon>
    </lineage>
</organism>
<feature type="non-terminal residue" evidence="2">
    <location>
        <position position="1"/>
    </location>
</feature>
<evidence type="ECO:0000313" key="4">
    <source>
        <dbReference type="Proteomes" id="UP000006039"/>
    </source>
</evidence>
<dbReference type="Proteomes" id="UP000006039">
    <property type="component" value="Unassembled WGS sequence"/>
</dbReference>
<protein>
    <submittedName>
        <fullName evidence="2 3">Uncharacterized protein</fullName>
    </submittedName>
</protein>
<feature type="compositionally biased region" description="Low complexity" evidence="1">
    <location>
        <begin position="1"/>
        <end position="16"/>
    </location>
</feature>
<dbReference type="VEuPathDB" id="FungiDB:GGTG_02020"/>
<accession>J8UQB3</accession>
<dbReference type="EMBL" id="GL385395">
    <property type="protein sequence ID" value="EJT82046.1"/>
    <property type="molecule type" value="Genomic_DNA"/>
</dbReference>
<keyword evidence="4" id="KW-1185">Reference proteome</keyword>
<reference evidence="2" key="3">
    <citation type="submission" date="2010-09" db="EMBL/GenBank/DDBJ databases">
        <title>Annotation of Gaeumannomyces graminis var. tritici R3-111a-1.</title>
        <authorList>
            <consortium name="The Broad Institute Genome Sequencing Platform"/>
            <person name="Ma L.-J."/>
            <person name="Dead R."/>
            <person name="Young S.K."/>
            <person name="Zeng Q."/>
            <person name="Gargeya S."/>
            <person name="Fitzgerald M."/>
            <person name="Haas B."/>
            <person name="Abouelleil A."/>
            <person name="Alvarado L."/>
            <person name="Arachchi H.M."/>
            <person name="Berlin A."/>
            <person name="Brown A."/>
            <person name="Chapman S.B."/>
            <person name="Chen Z."/>
            <person name="Dunbar C."/>
            <person name="Freedman E."/>
            <person name="Gearin G."/>
            <person name="Gellesch M."/>
            <person name="Goldberg J."/>
            <person name="Griggs A."/>
            <person name="Gujja S."/>
            <person name="Heiman D."/>
            <person name="Howarth C."/>
            <person name="Larson L."/>
            <person name="Lui A."/>
            <person name="MacDonald P.J.P."/>
            <person name="Mehta T."/>
            <person name="Montmayeur A."/>
            <person name="Murphy C."/>
            <person name="Neiman D."/>
            <person name="Pearson M."/>
            <person name="Priest M."/>
            <person name="Roberts A."/>
            <person name="Saif S."/>
            <person name="Shea T."/>
            <person name="Shenoy N."/>
            <person name="Sisk P."/>
            <person name="Stolte C."/>
            <person name="Sykes S."/>
            <person name="Yandava C."/>
            <person name="Wortman J."/>
            <person name="Nusbaum C."/>
            <person name="Birren B."/>
        </authorList>
    </citation>
    <scope>NUCLEOTIDE SEQUENCE</scope>
    <source>
        <strain evidence="2">R3-111a-1</strain>
    </source>
</reference>
<evidence type="ECO:0000313" key="3">
    <source>
        <dbReference type="EnsemblFungi" id="EJT82046"/>
    </source>
</evidence>
<dbReference type="RefSeq" id="XP_009218055.1">
    <property type="nucleotide sequence ID" value="XM_009219791.1"/>
</dbReference>
<name>J8UQB3_GAET3</name>
<evidence type="ECO:0000313" key="2">
    <source>
        <dbReference type="EMBL" id="EJT82046.1"/>
    </source>
</evidence>
<reference evidence="3" key="4">
    <citation type="journal article" date="2015" name="G3 (Bethesda)">
        <title>Genome sequences of three phytopathogenic species of the Magnaporthaceae family of fungi.</title>
        <authorList>
            <person name="Okagaki L.H."/>
            <person name="Nunes C.C."/>
            <person name="Sailsbery J."/>
            <person name="Clay B."/>
            <person name="Brown D."/>
            <person name="John T."/>
            <person name="Oh Y."/>
            <person name="Young N."/>
            <person name="Fitzgerald M."/>
            <person name="Haas B.J."/>
            <person name="Zeng Q."/>
            <person name="Young S."/>
            <person name="Adiconis X."/>
            <person name="Fan L."/>
            <person name="Levin J.Z."/>
            <person name="Mitchell T.K."/>
            <person name="Okubara P.A."/>
            <person name="Farman M.L."/>
            <person name="Kohn L.M."/>
            <person name="Birren B."/>
            <person name="Ma L.-J."/>
            <person name="Dean R.A."/>
        </authorList>
    </citation>
    <scope>NUCLEOTIDE SEQUENCE</scope>
    <source>
        <strain evidence="3">R3-111a-1</strain>
    </source>
</reference>
<dbReference type="AlphaFoldDB" id="J8UQB3"/>
<gene>
    <name evidence="3" type="primary">20342478</name>
    <name evidence="2" type="ORF">GGTG_02020</name>
</gene>
<sequence length="62" mass="6690">YSSSPSAPARSRTSGSDYASSTEGLLEGQDLSFFSVVMAPRRALRVVNGLEDGEREHVNEES</sequence>
<reference evidence="4" key="1">
    <citation type="submission" date="2010-07" db="EMBL/GenBank/DDBJ databases">
        <title>The genome sequence of Gaeumannomyces graminis var. tritici strain R3-111a-1.</title>
        <authorList>
            <consortium name="The Broad Institute Genome Sequencing Platform"/>
            <person name="Ma L.-J."/>
            <person name="Dead R."/>
            <person name="Young S."/>
            <person name="Zeng Q."/>
            <person name="Koehrsen M."/>
            <person name="Alvarado L."/>
            <person name="Berlin A."/>
            <person name="Chapman S.B."/>
            <person name="Chen Z."/>
            <person name="Freedman E."/>
            <person name="Gellesch M."/>
            <person name="Goldberg J."/>
            <person name="Griggs A."/>
            <person name="Gujja S."/>
            <person name="Heilman E.R."/>
            <person name="Heiman D."/>
            <person name="Hepburn T."/>
            <person name="Howarth C."/>
            <person name="Jen D."/>
            <person name="Larson L."/>
            <person name="Mehta T."/>
            <person name="Neiman D."/>
            <person name="Pearson M."/>
            <person name="Roberts A."/>
            <person name="Saif S."/>
            <person name="Shea T."/>
            <person name="Shenoy N."/>
            <person name="Sisk P."/>
            <person name="Stolte C."/>
            <person name="Sykes S."/>
            <person name="Walk T."/>
            <person name="White J."/>
            <person name="Yandava C."/>
            <person name="Haas B."/>
            <person name="Nusbaum C."/>
            <person name="Birren B."/>
        </authorList>
    </citation>
    <scope>NUCLEOTIDE SEQUENCE [LARGE SCALE GENOMIC DNA]</scope>
    <source>
        <strain evidence="4">R3-111a-1</strain>
    </source>
</reference>
<feature type="region of interest" description="Disordered" evidence="1">
    <location>
        <begin position="1"/>
        <end position="23"/>
    </location>
</feature>
<dbReference type="GeneID" id="20342478"/>
<reference evidence="3" key="5">
    <citation type="submission" date="2018-04" db="UniProtKB">
        <authorList>
            <consortium name="EnsemblFungi"/>
        </authorList>
    </citation>
    <scope>IDENTIFICATION</scope>
    <source>
        <strain evidence="3">R3-111a-1</strain>
    </source>
</reference>